<name>A0A3A1YP71_9GAMM</name>
<dbReference type="Gene3D" id="3.40.50.11350">
    <property type="match status" value="1"/>
</dbReference>
<evidence type="ECO:0000313" key="3">
    <source>
        <dbReference type="EMBL" id="RIY39296.1"/>
    </source>
</evidence>
<evidence type="ECO:0000256" key="1">
    <source>
        <dbReference type="ARBA" id="ARBA00022676"/>
    </source>
</evidence>
<evidence type="ECO:0000313" key="4">
    <source>
        <dbReference type="Proteomes" id="UP000265916"/>
    </source>
</evidence>
<protein>
    <recommendedName>
        <fullName evidence="5">Glycosyl transferase family 11</fullName>
    </recommendedName>
</protein>
<dbReference type="CDD" id="cd11301">
    <property type="entry name" value="Fut1_Fut2_like"/>
    <property type="match status" value="1"/>
</dbReference>
<evidence type="ECO:0008006" key="5">
    <source>
        <dbReference type="Google" id="ProtNLM"/>
    </source>
</evidence>
<dbReference type="GO" id="GO:0008107">
    <property type="term" value="F:galactoside 2-alpha-L-fucosyltransferase activity"/>
    <property type="evidence" value="ECO:0007669"/>
    <property type="project" value="InterPro"/>
</dbReference>
<organism evidence="3 4">
    <name type="scientific">Psittacicella hinzii</name>
    <dbReference type="NCBI Taxonomy" id="2028575"/>
    <lineage>
        <taxon>Bacteria</taxon>
        <taxon>Pseudomonadati</taxon>
        <taxon>Pseudomonadota</taxon>
        <taxon>Gammaproteobacteria</taxon>
        <taxon>Pasteurellales</taxon>
        <taxon>Psittacicellaceae</taxon>
        <taxon>Psittacicella</taxon>
    </lineage>
</organism>
<dbReference type="InterPro" id="IPR002516">
    <property type="entry name" value="Glyco_trans_11"/>
</dbReference>
<dbReference type="GO" id="GO:0005975">
    <property type="term" value="P:carbohydrate metabolic process"/>
    <property type="evidence" value="ECO:0007669"/>
    <property type="project" value="InterPro"/>
</dbReference>
<keyword evidence="4" id="KW-1185">Reference proteome</keyword>
<accession>A0A3A1YP71</accession>
<keyword evidence="1" id="KW-0328">Glycosyltransferase</keyword>
<sequence>MFILYPSGGLGNQMFMIAGTYAMAKTFGHRWYVDQNTHALGNGNQFMSYSQNLFWQVPILSPERKEIVEYGIKNFRFNSQLMADINGHHTAFDINPHDKNRIYAIVDSTLLSYKYFAYYREDILNLFTLPPAEQAELEALVTQYISNEIPTVGLHIRRTDYLQHQNVYRILDEQYYQQALAHFADLEAYKLLIFTDDVAWCKANLDFSAYSKQVAYVEEVADYLSLLLMSKCHHLITANSTFSWWGAYLNTQPNTRIVMPEKWFSDPNYSNQDIIIPHYIVL</sequence>
<dbReference type="PANTHER" id="PTHR11927:SF9">
    <property type="entry name" value="L-FUCOSYLTRANSFERASE"/>
    <property type="match status" value="1"/>
</dbReference>
<gene>
    <name evidence="3" type="ORF">CKF58_02520</name>
</gene>
<evidence type="ECO:0000256" key="2">
    <source>
        <dbReference type="ARBA" id="ARBA00022679"/>
    </source>
</evidence>
<dbReference type="AlphaFoldDB" id="A0A3A1YP71"/>
<dbReference type="PANTHER" id="PTHR11927">
    <property type="entry name" value="GALACTOSIDE 2-L-FUCOSYLTRANSFERASE"/>
    <property type="match status" value="1"/>
</dbReference>
<reference evidence="3 4" key="1">
    <citation type="submission" date="2017-08" db="EMBL/GenBank/DDBJ databases">
        <title>Reclassification of Bisgaard taxon 37 and 44.</title>
        <authorList>
            <person name="Christensen H."/>
        </authorList>
    </citation>
    <scope>NUCLEOTIDE SEQUENCE [LARGE SCALE GENOMIC DNA]</scope>
    <source>
        <strain evidence="3 4">111</strain>
    </source>
</reference>
<dbReference type="RefSeq" id="WP_119530557.1">
    <property type="nucleotide sequence ID" value="NZ_JBHSSP010000006.1"/>
</dbReference>
<dbReference type="EMBL" id="NRJG01000036">
    <property type="protein sequence ID" value="RIY39296.1"/>
    <property type="molecule type" value="Genomic_DNA"/>
</dbReference>
<proteinExistence type="predicted"/>
<dbReference type="OrthoDB" id="9794601at2"/>
<comment type="caution">
    <text evidence="3">The sequence shown here is derived from an EMBL/GenBank/DDBJ whole genome shotgun (WGS) entry which is preliminary data.</text>
</comment>
<dbReference type="Pfam" id="PF01531">
    <property type="entry name" value="Glyco_transf_11"/>
    <property type="match status" value="1"/>
</dbReference>
<dbReference type="GO" id="GO:0016020">
    <property type="term" value="C:membrane"/>
    <property type="evidence" value="ECO:0007669"/>
    <property type="project" value="InterPro"/>
</dbReference>
<dbReference type="Proteomes" id="UP000265916">
    <property type="component" value="Unassembled WGS sequence"/>
</dbReference>
<keyword evidence="2" id="KW-0808">Transferase</keyword>